<dbReference type="Proteomes" id="UP000036893">
    <property type="component" value="Unassembled WGS sequence"/>
</dbReference>
<accession>A0A8E0R3J1</accession>
<dbReference type="AlphaFoldDB" id="A0A8E0R3J1"/>
<proteinExistence type="predicted"/>
<organism evidence="2 3">
    <name type="scientific">Aspergillus udagawae</name>
    <dbReference type="NCBI Taxonomy" id="91492"/>
    <lineage>
        <taxon>Eukaryota</taxon>
        <taxon>Fungi</taxon>
        <taxon>Dikarya</taxon>
        <taxon>Ascomycota</taxon>
        <taxon>Pezizomycotina</taxon>
        <taxon>Eurotiomycetes</taxon>
        <taxon>Eurotiomycetidae</taxon>
        <taxon>Eurotiales</taxon>
        <taxon>Aspergillaceae</taxon>
        <taxon>Aspergillus</taxon>
        <taxon>Aspergillus subgen. Fumigati</taxon>
    </lineage>
</organism>
<evidence type="ECO:0000313" key="3">
    <source>
        <dbReference type="Proteomes" id="UP000036893"/>
    </source>
</evidence>
<evidence type="ECO:0000256" key="1">
    <source>
        <dbReference type="SAM" id="MobiDB-lite"/>
    </source>
</evidence>
<name>A0A8E0R3J1_9EURO</name>
<reference evidence="2" key="2">
    <citation type="submission" date="2021-01" db="EMBL/GenBank/DDBJ databases">
        <title>Pan-genome distribution and transcriptional activeness of fungal secondary metabolism genes in Aspergillus section Fumigati.</title>
        <authorList>
            <person name="Takahashi H."/>
            <person name="Umemura M."/>
            <person name="Ninomiya A."/>
            <person name="Kusuya Y."/>
            <person name="Urayama S."/>
            <person name="Shimizu M."/>
            <person name="Watanabe A."/>
            <person name="Kamei K."/>
            <person name="Yaguchi T."/>
            <person name="Hagiwara D."/>
        </authorList>
    </citation>
    <scope>NUCLEOTIDE SEQUENCE</scope>
    <source>
        <strain evidence="2">IFM 46973</strain>
    </source>
</reference>
<dbReference type="EMBL" id="BBXM02000010">
    <property type="protein sequence ID" value="GIC94579.1"/>
    <property type="molecule type" value="Genomic_DNA"/>
</dbReference>
<dbReference type="GeneID" id="66989384"/>
<evidence type="ECO:0000313" key="2">
    <source>
        <dbReference type="EMBL" id="GIC94579.1"/>
    </source>
</evidence>
<gene>
    <name evidence="2" type="ORF">Aud_001908</name>
</gene>
<reference evidence="2" key="1">
    <citation type="journal article" date="2015" name="Genome Announc.">
        <title>Draft Genome Sequence of the Pathogenic Filamentous Fungus Aspergillus udagawae Strain IFM 46973T.</title>
        <authorList>
            <person name="Kusuya Y."/>
            <person name="Takahashi-Nakaguchi A."/>
            <person name="Takahashi H."/>
            <person name="Yaguchi T."/>
        </authorList>
    </citation>
    <scope>NUCLEOTIDE SEQUENCE</scope>
    <source>
        <strain evidence="2">IFM 46973</strain>
    </source>
</reference>
<feature type="region of interest" description="Disordered" evidence="1">
    <location>
        <begin position="73"/>
        <end position="93"/>
    </location>
</feature>
<dbReference type="RefSeq" id="XP_043151845.1">
    <property type="nucleotide sequence ID" value="XM_043295910.1"/>
</dbReference>
<comment type="caution">
    <text evidence="2">The sequence shown here is derived from an EMBL/GenBank/DDBJ whole genome shotgun (WGS) entry which is preliminary data.</text>
</comment>
<sequence>MAVGQDDGPMPLYMHTVKRILRELRMAQQQTQTGFDYREFKRRVMSSNLTPSQLEPLTQRLDTLESFMPQIQAVGSSGKGKKQSRGSDWKPKAFSLNKIRKLAE</sequence>
<protein>
    <submittedName>
        <fullName evidence="2">Uncharacterized protein</fullName>
    </submittedName>
</protein>